<protein>
    <submittedName>
        <fullName evidence="1">Uncharacterized protein</fullName>
    </submittedName>
</protein>
<proteinExistence type="predicted"/>
<evidence type="ECO:0000313" key="2">
    <source>
        <dbReference type="Proteomes" id="UP001642484"/>
    </source>
</evidence>
<reference evidence="1 2" key="1">
    <citation type="submission" date="2024-02" db="EMBL/GenBank/DDBJ databases">
        <authorList>
            <person name="Chen Y."/>
            <person name="Shah S."/>
            <person name="Dougan E. K."/>
            <person name="Thang M."/>
            <person name="Chan C."/>
        </authorList>
    </citation>
    <scope>NUCLEOTIDE SEQUENCE [LARGE SCALE GENOMIC DNA]</scope>
</reference>
<sequence>MGKKRIQTTTSTEAVRLAEDKDLGISHGPGPDGNKFDILMQEETDGVVAAEKISRILKKRGVCLCEANAPPELLSQAFDEAEVLWKAGEFGPPMQVFDSDSQFEAQLWQQVLYQDEQKVLWMSEEAASSKRRMDSLKLLSQNMLEFSRGLGDILAQDGAPRVSHQVRKAEGGGGFTGGAPSTHEGPWGGWQSFRLVVPWFGLLDPFMHYHAGVSPEEKLLFEAG</sequence>
<organism evidence="1 2">
    <name type="scientific">Durusdinium trenchii</name>
    <dbReference type="NCBI Taxonomy" id="1381693"/>
    <lineage>
        <taxon>Eukaryota</taxon>
        <taxon>Sar</taxon>
        <taxon>Alveolata</taxon>
        <taxon>Dinophyceae</taxon>
        <taxon>Suessiales</taxon>
        <taxon>Symbiodiniaceae</taxon>
        <taxon>Durusdinium</taxon>
    </lineage>
</organism>
<accession>A0ABP0QAR1</accession>
<evidence type="ECO:0000313" key="1">
    <source>
        <dbReference type="EMBL" id="CAK9084950.1"/>
    </source>
</evidence>
<comment type="caution">
    <text evidence="1">The sequence shown here is derived from an EMBL/GenBank/DDBJ whole genome shotgun (WGS) entry which is preliminary data.</text>
</comment>
<keyword evidence="2" id="KW-1185">Reference proteome</keyword>
<name>A0ABP0QAR1_9DINO</name>
<dbReference type="Proteomes" id="UP001642484">
    <property type="component" value="Unassembled WGS sequence"/>
</dbReference>
<dbReference type="EMBL" id="CAXAMN010024250">
    <property type="protein sequence ID" value="CAK9084950.1"/>
    <property type="molecule type" value="Genomic_DNA"/>
</dbReference>
<gene>
    <name evidence="1" type="ORF">CCMP2556_LOCUS41270</name>
</gene>